<dbReference type="Pfam" id="PF00994">
    <property type="entry name" value="MoCF_biosynth"/>
    <property type="match status" value="1"/>
</dbReference>
<evidence type="ECO:0000259" key="3">
    <source>
        <dbReference type="SMART" id="SM00852"/>
    </source>
</evidence>
<dbReference type="InterPro" id="IPR001453">
    <property type="entry name" value="MoaB/Mog_dom"/>
</dbReference>
<dbReference type="Pfam" id="PF03453">
    <property type="entry name" value="MoeA_N"/>
    <property type="match status" value="1"/>
</dbReference>
<dbReference type="InterPro" id="IPR005110">
    <property type="entry name" value="MoeA_linker/N"/>
</dbReference>
<organism evidence="4">
    <name type="scientific">Caldiarchaeum subterraneum</name>
    <dbReference type="NCBI Taxonomy" id="311458"/>
    <lineage>
        <taxon>Archaea</taxon>
        <taxon>Nitrososphaerota</taxon>
        <taxon>Candidatus Caldarchaeales</taxon>
        <taxon>Candidatus Caldarchaeaceae</taxon>
        <taxon>Candidatus Caldarchaeum</taxon>
    </lineage>
</organism>
<dbReference type="InterPro" id="IPR036688">
    <property type="entry name" value="MoeA_C_domain_IV_sf"/>
</dbReference>
<comment type="pathway">
    <text evidence="1">Cofactor biosynthesis; molybdopterin biosynthesis.</text>
</comment>
<evidence type="ECO:0000256" key="1">
    <source>
        <dbReference type="ARBA" id="ARBA00005046"/>
    </source>
</evidence>
<sequence>MSRRKMSGFPALASVEEAFSMLVEKLTLQNPEVEYVGLEECLDRFCGQDVFSPADVPPFDRSAVDGYAVKAADTFGASPTNPVNMKLVGTSYTGMRKDIVPAISSGQAVEIYTGAPVPEGADAVVMAEYCKKTGDGYVEVFRQVHPLQNVSRTGEDFRMGELVVGRGTRIKSWHIGALASLNIVKIPVYKKLHVSVLSTGSELVEPGQPPREDQIVNSSKPMLKSLIQESGCIPVDLGTVEDDVNLVASKIAEGVKLSDIVIVTGGTSIGERDIVPDAVNKAGKPGVVFHGVRIRPAKPTGAGIVEGKPVFMLSGFPVSALIGFQLFVKPVIDMMYSHMGMGPCLVRGRLTRRVANHTASRLFVRVRVEKTLNGFVVEPLMLTGSGLLSTLTKANALLVVPEEVEGYDEGQMVEVQLLQHD</sequence>
<dbReference type="SUPFAM" id="SSF53218">
    <property type="entry name" value="Molybdenum cofactor biosynthesis proteins"/>
    <property type="match status" value="1"/>
</dbReference>
<keyword evidence="2" id="KW-0501">Molybdenum cofactor biosynthesis</keyword>
<comment type="caution">
    <text evidence="4">The sequence shown here is derived from an EMBL/GenBank/DDBJ whole genome shotgun (WGS) entry which is preliminary data.</text>
</comment>
<evidence type="ECO:0000313" key="4">
    <source>
        <dbReference type="EMBL" id="HHK68891.1"/>
    </source>
</evidence>
<dbReference type="SUPFAM" id="SSF63882">
    <property type="entry name" value="MoeA N-terminal region -like"/>
    <property type="match status" value="1"/>
</dbReference>
<name>A0A7C5QE75_CALS0</name>
<dbReference type="NCBIfam" id="TIGR00177">
    <property type="entry name" value="molyb_syn"/>
    <property type="match status" value="1"/>
</dbReference>
<accession>A0A7C5QE75</accession>
<dbReference type="InterPro" id="IPR036425">
    <property type="entry name" value="MoaB/Mog-like_dom_sf"/>
</dbReference>
<dbReference type="EMBL" id="DRWN01000059">
    <property type="protein sequence ID" value="HHK68891.1"/>
    <property type="molecule type" value="Genomic_DNA"/>
</dbReference>
<dbReference type="InterPro" id="IPR005111">
    <property type="entry name" value="MoeA_C_domain_IV"/>
</dbReference>
<dbReference type="SUPFAM" id="SSF63867">
    <property type="entry name" value="MoeA C-terminal domain-like"/>
    <property type="match status" value="1"/>
</dbReference>
<feature type="domain" description="MoaB/Mog" evidence="3">
    <location>
        <begin position="195"/>
        <end position="334"/>
    </location>
</feature>
<gene>
    <name evidence="4" type="ORF">ENM11_07055</name>
</gene>
<dbReference type="Pfam" id="PF03454">
    <property type="entry name" value="MoeA_C"/>
    <property type="match status" value="1"/>
</dbReference>
<dbReference type="InterPro" id="IPR038987">
    <property type="entry name" value="MoeA-like"/>
</dbReference>
<dbReference type="GO" id="GO:0006777">
    <property type="term" value="P:Mo-molybdopterin cofactor biosynthetic process"/>
    <property type="evidence" value="ECO:0007669"/>
    <property type="project" value="UniProtKB-KW"/>
</dbReference>
<evidence type="ECO:0000256" key="2">
    <source>
        <dbReference type="ARBA" id="ARBA00023150"/>
    </source>
</evidence>
<proteinExistence type="predicted"/>
<dbReference type="NCBIfam" id="NF045515">
    <property type="entry name" value="Glp_gephyrin"/>
    <property type="match status" value="1"/>
</dbReference>
<keyword evidence="4" id="KW-0808">Transferase</keyword>
<dbReference type="GO" id="GO:0061599">
    <property type="term" value="F:molybdopterin molybdotransferase activity"/>
    <property type="evidence" value="ECO:0007669"/>
    <property type="project" value="TreeGrafter"/>
</dbReference>
<dbReference type="Gene3D" id="3.40.980.10">
    <property type="entry name" value="MoaB/Mog-like domain"/>
    <property type="match status" value="1"/>
</dbReference>
<dbReference type="GO" id="GO:0005737">
    <property type="term" value="C:cytoplasm"/>
    <property type="evidence" value="ECO:0007669"/>
    <property type="project" value="TreeGrafter"/>
</dbReference>
<dbReference type="Gene3D" id="3.90.105.10">
    <property type="entry name" value="Molybdopterin biosynthesis moea protein, domain 2"/>
    <property type="match status" value="1"/>
</dbReference>
<dbReference type="FunFam" id="2.170.190.11:FF:000001">
    <property type="entry name" value="Molybdopterin molybdenumtransferase"/>
    <property type="match status" value="1"/>
</dbReference>
<dbReference type="Gene3D" id="2.170.190.11">
    <property type="entry name" value="Molybdopterin biosynthesis moea protein, domain 3"/>
    <property type="match status" value="1"/>
</dbReference>
<reference evidence="4" key="1">
    <citation type="journal article" date="2020" name="mSystems">
        <title>Genome- and Community-Level Interaction Insights into Carbon Utilization and Element Cycling Functions of Hydrothermarchaeota in Hydrothermal Sediment.</title>
        <authorList>
            <person name="Zhou Z."/>
            <person name="Liu Y."/>
            <person name="Xu W."/>
            <person name="Pan J."/>
            <person name="Luo Z.H."/>
            <person name="Li M."/>
        </authorList>
    </citation>
    <scope>NUCLEOTIDE SEQUENCE [LARGE SCALE GENOMIC DNA]</scope>
    <source>
        <strain evidence="4">SpSt-1056</strain>
    </source>
</reference>
<protein>
    <submittedName>
        <fullName evidence="4">Molybdopterin molybdenumtransferase MoeA</fullName>
    </submittedName>
</protein>
<dbReference type="InterPro" id="IPR036135">
    <property type="entry name" value="MoeA_linker/N_sf"/>
</dbReference>
<dbReference type="Gene3D" id="2.40.340.10">
    <property type="entry name" value="MoeA, C-terminal, domain IV"/>
    <property type="match status" value="1"/>
</dbReference>
<dbReference type="AlphaFoldDB" id="A0A7C5QE75"/>
<dbReference type="PANTHER" id="PTHR10192">
    <property type="entry name" value="MOLYBDOPTERIN BIOSYNTHESIS PROTEIN"/>
    <property type="match status" value="1"/>
</dbReference>
<dbReference type="CDD" id="cd00887">
    <property type="entry name" value="MoeA"/>
    <property type="match status" value="1"/>
</dbReference>
<dbReference type="SMART" id="SM00852">
    <property type="entry name" value="MoCF_biosynth"/>
    <property type="match status" value="1"/>
</dbReference>
<dbReference type="PANTHER" id="PTHR10192:SF5">
    <property type="entry name" value="GEPHYRIN"/>
    <property type="match status" value="1"/>
</dbReference>
<dbReference type="UniPathway" id="UPA00344"/>